<gene>
    <name evidence="1" type="ORF">LshimejAT787_1203730</name>
</gene>
<dbReference type="OrthoDB" id="1534087at2759"/>
<protein>
    <submittedName>
        <fullName evidence="1">Uncharacterized protein</fullName>
    </submittedName>
</protein>
<dbReference type="AlphaFoldDB" id="A0A9P3UPM0"/>
<name>A0A9P3UPM0_LYOSH</name>
<dbReference type="EMBL" id="BRPK01000012">
    <property type="protein sequence ID" value="GLB42924.1"/>
    <property type="molecule type" value="Genomic_DNA"/>
</dbReference>
<comment type="caution">
    <text evidence="1">The sequence shown here is derived from an EMBL/GenBank/DDBJ whole genome shotgun (WGS) entry which is preliminary data.</text>
</comment>
<evidence type="ECO:0000313" key="1">
    <source>
        <dbReference type="EMBL" id="GLB42924.1"/>
    </source>
</evidence>
<accession>A0A9P3UPM0</accession>
<dbReference type="Proteomes" id="UP001063166">
    <property type="component" value="Unassembled WGS sequence"/>
</dbReference>
<keyword evidence="2" id="KW-1185">Reference proteome</keyword>
<reference evidence="1" key="1">
    <citation type="submission" date="2022-07" db="EMBL/GenBank/DDBJ databases">
        <title>The genome of Lyophyllum shimeji provides insight into the initial evolution of ectomycorrhizal fungal genome.</title>
        <authorList>
            <person name="Kobayashi Y."/>
            <person name="Shibata T."/>
            <person name="Hirakawa H."/>
            <person name="Shigenobu S."/>
            <person name="Nishiyama T."/>
            <person name="Yamada A."/>
            <person name="Hasebe M."/>
            <person name="Kawaguchi M."/>
        </authorList>
    </citation>
    <scope>NUCLEOTIDE SEQUENCE</scope>
    <source>
        <strain evidence="1">AT787</strain>
    </source>
</reference>
<sequence length="162" mass="17993">MVESACNFLTHHKSNPGDDTYLDRTAAISTEEGNLQAILLGTRTPTPTLVDALLVLARHHESTRPRTDIVQYALDLMHRMESNQGQLGDVLVCYGMICCRLNRYNDARAHYTAARSAFLSISDVKRAAQCLIWLVGAYSHDSGDGDYGRNPERELIADARAE</sequence>
<organism evidence="1 2">
    <name type="scientific">Lyophyllum shimeji</name>
    <name type="common">Hon-shimeji</name>
    <name type="synonym">Tricholoma shimeji</name>
    <dbReference type="NCBI Taxonomy" id="47721"/>
    <lineage>
        <taxon>Eukaryota</taxon>
        <taxon>Fungi</taxon>
        <taxon>Dikarya</taxon>
        <taxon>Basidiomycota</taxon>
        <taxon>Agaricomycotina</taxon>
        <taxon>Agaricomycetes</taxon>
        <taxon>Agaricomycetidae</taxon>
        <taxon>Agaricales</taxon>
        <taxon>Tricholomatineae</taxon>
        <taxon>Lyophyllaceae</taxon>
        <taxon>Lyophyllum</taxon>
    </lineage>
</organism>
<proteinExistence type="predicted"/>
<evidence type="ECO:0000313" key="2">
    <source>
        <dbReference type="Proteomes" id="UP001063166"/>
    </source>
</evidence>